<protein>
    <submittedName>
        <fullName evidence="2">Uncharacterized protein</fullName>
    </submittedName>
</protein>
<gene>
    <name evidence="2" type="ORF">DY000_02007813</name>
</gene>
<feature type="compositionally biased region" description="Pro residues" evidence="1">
    <location>
        <begin position="138"/>
        <end position="151"/>
    </location>
</feature>
<feature type="compositionally biased region" description="Basic and acidic residues" evidence="1">
    <location>
        <begin position="161"/>
        <end position="194"/>
    </location>
</feature>
<organism evidence="2 3">
    <name type="scientific">Brassica cretica</name>
    <name type="common">Mustard</name>
    <dbReference type="NCBI Taxonomy" id="69181"/>
    <lineage>
        <taxon>Eukaryota</taxon>
        <taxon>Viridiplantae</taxon>
        <taxon>Streptophyta</taxon>
        <taxon>Embryophyta</taxon>
        <taxon>Tracheophyta</taxon>
        <taxon>Spermatophyta</taxon>
        <taxon>Magnoliopsida</taxon>
        <taxon>eudicotyledons</taxon>
        <taxon>Gunneridae</taxon>
        <taxon>Pentapetalae</taxon>
        <taxon>rosids</taxon>
        <taxon>malvids</taxon>
        <taxon>Brassicales</taxon>
        <taxon>Brassicaceae</taxon>
        <taxon>Brassiceae</taxon>
        <taxon>Brassica</taxon>
    </lineage>
</organism>
<keyword evidence="3" id="KW-1185">Reference proteome</keyword>
<evidence type="ECO:0000313" key="3">
    <source>
        <dbReference type="Proteomes" id="UP000266723"/>
    </source>
</evidence>
<evidence type="ECO:0000313" key="2">
    <source>
        <dbReference type="EMBL" id="KAF3546988.1"/>
    </source>
</evidence>
<dbReference type="Proteomes" id="UP000266723">
    <property type="component" value="Unassembled WGS sequence"/>
</dbReference>
<sequence>MLNLLFLFPSFVSAQSLTICVIPLYYHCLTSDIFETEGQRSGGSMEKREAVERLMHGRSAFRVGATRDLIFNPRRKLYDGGAWCNSPIPRRPIGVIEGSCAQGKMEMEGSGTSKQERRDLVTTTTPHSHHHHHTRTITPPPLGRRPPPPPAARLALGGLSARREEEIRQKEKGEGERERGVREEERKGKEKLDG</sequence>
<feature type="region of interest" description="Disordered" evidence="1">
    <location>
        <begin position="104"/>
        <end position="194"/>
    </location>
</feature>
<proteinExistence type="predicted"/>
<comment type="caution">
    <text evidence="2">The sequence shown here is derived from an EMBL/GenBank/DDBJ whole genome shotgun (WGS) entry which is preliminary data.</text>
</comment>
<reference evidence="2 3" key="1">
    <citation type="journal article" date="2020" name="BMC Genomics">
        <title>Intraspecific diversification of the crop wild relative Brassica cretica Lam. using demographic model selection.</title>
        <authorList>
            <person name="Kioukis A."/>
            <person name="Michalopoulou V.A."/>
            <person name="Briers L."/>
            <person name="Pirintsos S."/>
            <person name="Studholme D.J."/>
            <person name="Pavlidis P."/>
            <person name="Sarris P.F."/>
        </authorList>
    </citation>
    <scope>NUCLEOTIDE SEQUENCE [LARGE SCALE GENOMIC DNA]</scope>
    <source>
        <strain evidence="3">cv. PFS-1207/04</strain>
    </source>
</reference>
<accession>A0ABQ7C6R4</accession>
<evidence type="ECO:0000256" key="1">
    <source>
        <dbReference type="SAM" id="MobiDB-lite"/>
    </source>
</evidence>
<dbReference type="EMBL" id="QGKV02000832">
    <property type="protein sequence ID" value="KAF3546988.1"/>
    <property type="molecule type" value="Genomic_DNA"/>
</dbReference>
<name>A0ABQ7C6R4_BRACR</name>